<dbReference type="AlphaFoldDB" id="U9UHU8"/>
<name>U9UHU8_RHIID</name>
<dbReference type="HOGENOM" id="CLU_028913_6_1_1"/>
<protein>
    <submittedName>
        <fullName evidence="1">Uncharacterized protein</fullName>
    </submittedName>
</protein>
<gene>
    <name evidence="1" type="ORF">GLOINDRAFT_2151</name>
</gene>
<organism evidence="1">
    <name type="scientific">Rhizophagus irregularis (strain DAOM 181602 / DAOM 197198 / MUCL 43194)</name>
    <name type="common">Arbuscular mycorrhizal fungus</name>
    <name type="synonym">Glomus intraradices</name>
    <dbReference type="NCBI Taxonomy" id="747089"/>
    <lineage>
        <taxon>Eukaryota</taxon>
        <taxon>Fungi</taxon>
        <taxon>Fungi incertae sedis</taxon>
        <taxon>Mucoromycota</taxon>
        <taxon>Glomeromycotina</taxon>
        <taxon>Glomeromycetes</taxon>
        <taxon>Glomerales</taxon>
        <taxon>Glomeraceae</taxon>
        <taxon>Rhizophagus</taxon>
    </lineage>
</organism>
<evidence type="ECO:0000313" key="1">
    <source>
        <dbReference type="EMBL" id="ESA19252.1"/>
    </source>
</evidence>
<dbReference type="EMBL" id="KI278419">
    <property type="protein sequence ID" value="ESA19252.1"/>
    <property type="molecule type" value="Genomic_DNA"/>
</dbReference>
<accession>U9UHU8</accession>
<sequence length="139" mass="16344">MTYSKLFSGNSSELGNLPELLCEIIQYFRNDLSTLYSCVLVNKLWCRLAIPLLWEDPFSIYAQNFQFIEIYLCNLNEDDKTKFNEYVKQKLANIESISNCSSTLFNYTSFIKCLNTHKVVCSIEKWRSALMNNNWISQY</sequence>
<proteinExistence type="predicted"/>
<reference evidence="1" key="1">
    <citation type="submission" date="2013-07" db="EMBL/GenBank/DDBJ databases">
        <title>The genome of an arbuscular mycorrhizal fungus provides insights into the evolution of the oldest plant symbiosis.</title>
        <authorList>
            <consortium name="DOE Joint Genome Institute"/>
            <person name="Tisserant E."/>
            <person name="Malbreil M."/>
            <person name="Kuo A."/>
            <person name="Kohler A."/>
            <person name="Symeonidi A."/>
            <person name="Balestrini R."/>
            <person name="Charron P."/>
            <person name="Duensing N."/>
            <person name="Frei-dit-Frey N."/>
            <person name="Gianinazzi-Pearson V."/>
            <person name="Gilbert B."/>
            <person name="Handa Y."/>
            <person name="Hijri M."/>
            <person name="Kaul R."/>
            <person name="Kawaguchi M."/>
            <person name="Krajinski F."/>
            <person name="Lammers P."/>
            <person name="Lapierre D."/>
            <person name="Masclaux F.G."/>
            <person name="Murat C."/>
            <person name="Morin E."/>
            <person name="Ndikumana S."/>
            <person name="Pagni M."/>
            <person name="Petitpierre D."/>
            <person name="Requena N."/>
            <person name="Rosikiewicz P."/>
            <person name="Riley R."/>
            <person name="Saito K."/>
            <person name="San Clemente H."/>
            <person name="Shapiro H."/>
            <person name="van Tuinen D."/>
            <person name="Becard G."/>
            <person name="Bonfante P."/>
            <person name="Paszkowski U."/>
            <person name="Shachar-Hill Y."/>
            <person name="Young J.P."/>
            <person name="Sanders I.R."/>
            <person name="Henrissat B."/>
            <person name="Rensing S.A."/>
            <person name="Grigoriev I.V."/>
            <person name="Corradi N."/>
            <person name="Roux C."/>
            <person name="Martin F."/>
        </authorList>
    </citation>
    <scope>NUCLEOTIDE SEQUENCE</scope>
    <source>
        <strain evidence="1">DAOM 197198</strain>
    </source>
</reference>